<name>A0A069A579_CLODI</name>
<keyword evidence="1" id="KW-0812">Transmembrane</keyword>
<sequence length="148" mass="17290">MYNFEKRRNVTVIELIVSISIILLIVTLSFPKDNLENHKINLFARQLCSDIRYVRRINMFSNYNTYIYYINQGKHEGYVLRKDGKNIKSIMLPKNAKIARSIEIIKFKSDGSPQKASTIEVYNNRLRKTITITPVSGRVLLKEGKYET</sequence>
<dbReference type="RefSeq" id="WP_021367703.1">
    <property type="nucleotide sequence ID" value="NZ_BIOI01000016.1"/>
</dbReference>
<accession>A0A069A579</accession>
<feature type="transmembrane region" description="Helical" evidence="1">
    <location>
        <begin position="12"/>
        <end position="30"/>
    </location>
</feature>
<keyword evidence="1" id="KW-0472">Membrane</keyword>
<dbReference type="AlphaFoldDB" id="A0A069A579"/>
<evidence type="ECO:0000256" key="1">
    <source>
        <dbReference type="SAM" id="Phobius"/>
    </source>
</evidence>
<reference evidence="2" key="1">
    <citation type="submission" date="2014-07" db="EMBL/GenBank/DDBJ databases">
        <authorList>
            <person name="Monot Marc"/>
        </authorList>
    </citation>
    <scope>NUCLEOTIDE SEQUENCE</scope>
    <source>
        <strain evidence="2">7032994</strain>
    </source>
</reference>
<proteinExistence type="predicted"/>
<keyword evidence="1" id="KW-1133">Transmembrane helix</keyword>
<organism evidence="2">
    <name type="scientific">Clostridioides difficile</name>
    <name type="common">Peptoclostridium difficile</name>
    <dbReference type="NCBI Taxonomy" id="1496"/>
    <lineage>
        <taxon>Bacteria</taxon>
        <taxon>Bacillati</taxon>
        <taxon>Bacillota</taxon>
        <taxon>Clostridia</taxon>
        <taxon>Peptostreptococcales</taxon>
        <taxon>Peptostreptococcaceae</taxon>
        <taxon>Clostridioides</taxon>
    </lineage>
</organism>
<protein>
    <submittedName>
        <fullName evidence="2">Prepilin-type cleavage/methylation protein</fullName>
    </submittedName>
</protein>
<dbReference type="EMBL" id="LK932392">
    <property type="protein sequence ID" value="CDS86034.1"/>
    <property type="molecule type" value="Genomic_DNA"/>
</dbReference>
<gene>
    <name evidence="2" type="ORF">BN1097_540162</name>
</gene>
<evidence type="ECO:0000313" key="2">
    <source>
        <dbReference type="EMBL" id="CDS86034.1"/>
    </source>
</evidence>